<dbReference type="EMBL" id="CP115174">
    <property type="protein sequence ID" value="WBO23968.1"/>
    <property type="molecule type" value="Genomic_DNA"/>
</dbReference>
<sequence>MSQEEEIASIHTVYARMTSDLLLALVDRNILPKADGQRLVKEAKALLSLSPVQGELTATAMQGLERLATSIASMP</sequence>
<gene>
    <name evidence="1" type="ORF">PBT88_07615</name>
</gene>
<dbReference type="RefSeq" id="WP_270078597.1">
    <property type="nucleotide sequence ID" value="NZ_CP115174.1"/>
</dbReference>
<evidence type="ECO:0000313" key="1">
    <source>
        <dbReference type="EMBL" id="WBO23968.1"/>
    </source>
</evidence>
<evidence type="ECO:0008006" key="3">
    <source>
        <dbReference type="Google" id="ProtNLM"/>
    </source>
</evidence>
<accession>A0ABY7NTI5</accession>
<organism evidence="1 2">
    <name type="scientific">Sphingomonas abietis</name>
    <dbReference type="NCBI Taxonomy" id="3012344"/>
    <lineage>
        <taxon>Bacteria</taxon>
        <taxon>Pseudomonadati</taxon>
        <taxon>Pseudomonadota</taxon>
        <taxon>Alphaproteobacteria</taxon>
        <taxon>Sphingomonadales</taxon>
        <taxon>Sphingomonadaceae</taxon>
        <taxon>Sphingomonas</taxon>
    </lineage>
</organism>
<name>A0ABY7NTI5_9SPHN</name>
<protein>
    <recommendedName>
        <fullName evidence="3">DUF1844 domain-containing protein</fullName>
    </recommendedName>
</protein>
<evidence type="ECO:0000313" key="2">
    <source>
        <dbReference type="Proteomes" id="UP001210865"/>
    </source>
</evidence>
<keyword evidence="2" id="KW-1185">Reference proteome</keyword>
<dbReference type="Proteomes" id="UP001210865">
    <property type="component" value="Chromosome"/>
</dbReference>
<reference evidence="1 2" key="1">
    <citation type="submission" date="2022-12" db="EMBL/GenBank/DDBJ databases">
        <title>Sphingomonas abieness sp. nov., an endophytic bacterium isolated from Abies koreana.</title>
        <authorList>
            <person name="Jiang L."/>
            <person name="Lee J."/>
        </authorList>
    </citation>
    <scope>NUCLEOTIDE SEQUENCE [LARGE SCALE GENOMIC DNA]</scope>
    <source>
        <strain evidence="2">PAMB 00755</strain>
    </source>
</reference>
<proteinExistence type="predicted"/>